<evidence type="ECO:0000313" key="13">
    <source>
        <dbReference type="Proteomes" id="UP000306196"/>
    </source>
</evidence>
<evidence type="ECO:0000313" key="12">
    <source>
        <dbReference type="EMBL" id="TLD70869.1"/>
    </source>
</evidence>
<protein>
    <recommendedName>
        <fullName evidence="2 8">Shikimate dehydrogenase (NADP(+))</fullName>
        <shortName evidence="8">SDH</shortName>
        <ecNumber evidence="2 8">1.1.1.25</ecNumber>
    </recommendedName>
</protein>
<dbReference type="GO" id="GO:0019632">
    <property type="term" value="P:shikimate metabolic process"/>
    <property type="evidence" value="ECO:0007669"/>
    <property type="project" value="InterPro"/>
</dbReference>
<dbReference type="SUPFAM" id="SSF51735">
    <property type="entry name" value="NAD(P)-binding Rossmann-fold domains"/>
    <property type="match status" value="1"/>
</dbReference>
<evidence type="ECO:0000256" key="2">
    <source>
        <dbReference type="ARBA" id="ARBA00012962"/>
    </source>
</evidence>
<feature type="binding site" evidence="8">
    <location>
        <position position="86"/>
    </location>
    <ligand>
        <name>NADP(+)</name>
        <dbReference type="ChEBI" id="CHEBI:58349"/>
    </ligand>
</feature>
<dbReference type="Pfam" id="PF01488">
    <property type="entry name" value="Shikimate_DH"/>
    <property type="match status" value="1"/>
</dbReference>
<evidence type="ECO:0000256" key="8">
    <source>
        <dbReference type="HAMAP-Rule" id="MF_00222"/>
    </source>
</evidence>
<dbReference type="InterPro" id="IPR036291">
    <property type="entry name" value="NAD(P)-bd_dom_sf"/>
</dbReference>
<dbReference type="Gene3D" id="3.40.50.10860">
    <property type="entry name" value="Leucine Dehydrogenase, chain A, domain 1"/>
    <property type="match status" value="1"/>
</dbReference>
<comment type="function">
    <text evidence="8">Involved in the biosynthesis of the chorismate, which leads to the biosynthesis of aromatic amino acids. Catalyzes the reversible NADPH linked reduction of 3-dehydroshikimate (DHSA) to yield shikimate (SA).</text>
</comment>
<reference evidence="12 13" key="1">
    <citation type="submission" date="2019-05" db="EMBL/GenBank/DDBJ databases">
        <title>Verrucobacter flavum gen. nov., sp. nov. a new member of the family Verrucomicrobiaceae.</title>
        <authorList>
            <person name="Szuroczki S."/>
            <person name="Abbaszade G."/>
            <person name="Szabo A."/>
            <person name="Felfoldi T."/>
            <person name="Schumann P."/>
            <person name="Boka K."/>
            <person name="Keki Z."/>
            <person name="Toumi M."/>
            <person name="Toth E."/>
        </authorList>
    </citation>
    <scope>NUCLEOTIDE SEQUENCE [LARGE SCALE GENOMIC DNA]</scope>
    <source>
        <strain evidence="12 13">MG-N-17</strain>
    </source>
</reference>
<feature type="domain" description="Quinate/shikimate 5-dehydrogenase/glutamyl-tRNA reductase" evidence="9">
    <location>
        <begin position="128"/>
        <end position="177"/>
    </location>
</feature>
<evidence type="ECO:0000256" key="4">
    <source>
        <dbReference type="ARBA" id="ARBA00022857"/>
    </source>
</evidence>
<evidence type="ECO:0000259" key="10">
    <source>
        <dbReference type="Pfam" id="PF08501"/>
    </source>
</evidence>
<keyword evidence="5 8" id="KW-0560">Oxidoreductase</keyword>
<dbReference type="AlphaFoldDB" id="A0A5R8KGZ0"/>
<evidence type="ECO:0000259" key="11">
    <source>
        <dbReference type="Pfam" id="PF18317"/>
    </source>
</evidence>
<proteinExistence type="inferred from homology"/>
<dbReference type="CDD" id="cd01065">
    <property type="entry name" value="NAD_bind_Shikimate_DH"/>
    <property type="match status" value="1"/>
</dbReference>
<dbReference type="InterPro" id="IPR046346">
    <property type="entry name" value="Aminoacid_DH-like_N_sf"/>
</dbReference>
<dbReference type="InterPro" id="IPR013708">
    <property type="entry name" value="Shikimate_DH-bd_N"/>
</dbReference>
<dbReference type="GO" id="GO:0008652">
    <property type="term" value="P:amino acid biosynthetic process"/>
    <property type="evidence" value="ECO:0007669"/>
    <property type="project" value="UniProtKB-KW"/>
</dbReference>
<feature type="binding site" evidence="8">
    <location>
        <position position="70"/>
    </location>
    <ligand>
        <name>shikimate</name>
        <dbReference type="ChEBI" id="CHEBI:36208"/>
    </ligand>
</feature>
<comment type="catalytic activity">
    <reaction evidence="7 8">
        <text>shikimate + NADP(+) = 3-dehydroshikimate + NADPH + H(+)</text>
        <dbReference type="Rhea" id="RHEA:17737"/>
        <dbReference type="ChEBI" id="CHEBI:15378"/>
        <dbReference type="ChEBI" id="CHEBI:16630"/>
        <dbReference type="ChEBI" id="CHEBI:36208"/>
        <dbReference type="ChEBI" id="CHEBI:57783"/>
        <dbReference type="ChEBI" id="CHEBI:58349"/>
        <dbReference type="EC" id="1.1.1.25"/>
    </reaction>
</comment>
<dbReference type="Pfam" id="PF08501">
    <property type="entry name" value="Shikimate_dh_N"/>
    <property type="match status" value="1"/>
</dbReference>
<comment type="subunit">
    <text evidence="8">Homodimer.</text>
</comment>
<dbReference type="HAMAP" id="MF_00222">
    <property type="entry name" value="Shikimate_DH_AroE"/>
    <property type="match status" value="1"/>
</dbReference>
<evidence type="ECO:0000256" key="6">
    <source>
        <dbReference type="ARBA" id="ARBA00023141"/>
    </source>
</evidence>
<feature type="active site" description="Proton acceptor" evidence="8">
    <location>
        <position position="74"/>
    </location>
</feature>
<dbReference type="GO" id="GO:0050661">
    <property type="term" value="F:NADP binding"/>
    <property type="evidence" value="ECO:0007669"/>
    <property type="project" value="InterPro"/>
</dbReference>
<evidence type="ECO:0000256" key="3">
    <source>
        <dbReference type="ARBA" id="ARBA00022605"/>
    </source>
</evidence>
<dbReference type="EC" id="1.1.1.25" evidence="2 8"/>
<dbReference type="UniPathway" id="UPA00053">
    <property type="reaction ID" value="UER00087"/>
</dbReference>
<comment type="similarity">
    <text evidence="8">Belongs to the shikimate dehydrogenase family.</text>
</comment>
<dbReference type="RefSeq" id="WP_138086339.1">
    <property type="nucleotide sequence ID" value="NZ_VAUV01000007.1"/>
</dbReference>
<gene>
    <name evidence="8 12" type="primary">aroE</name>
    <name evidence="12" type="ORF">FEM03_11225</name>
</gene>
<feature type="binding site" evidence="8">
    <location>
        <position position="252"/>
    </location>
    <ligand>
        <name>NADP(+)</name>
        <dbReference type="ChEBI" id="CHEBI:58349"/>
    </ligand>
</feature>
<keyword evidence="6 8" id="KW-0057">Aromatic amino acid biosynthesis</keyword>
<feature type="binding site" evidence="8">
    <location>
        <begin position="134"/>
        <end position="138"/>
    </location>
    <ligand>
        <name>NADP(+)</name>
        <dbReference type="ChEBI" id="CHEBI:58349"/>
    </ligand>
</feature>
<feature type="binding site" evidence="8">
    <location>
        <position position="95"/>
    </location>
    <ligand>
        <name>shikimate</name>
        <dbReference type="ChEBI" id="CHEBI:36208"/>
    </ligand>
</feature>
<dbReference type="InterPro" id="IPR011342">
    <property type="entry name" value="Shikimate_DH"/>
</dbReference>
<accession>A0A5R8KGZ0</accession>
<name>A0A5R8KGZ0_9BACT</name>
<sequence>MSGRSFLPKLTGSFSHPAGDNPTVVMMEAAYRHHGLDFRYINMEVGPEAEGLADAVRGAKAQGYVGFNCSLPHKVEVIQYLDGLGESASLIGAVNCVVKQADGRWIGENTDGKGFLSSLKGVIDPAGLHVALLGAGGAARAIAVELALAGVSELTLVNRSEARGAKLAEHLRQNTAMKVNFCGWSESFVVPGGVGVLVNATSIGLAPDGEAMPDVDLNSFREGLVVADVIPNPPHTRFLREARSRGCVTLDGLGMLVNQGAANMDYWTGVKPDLAVMKAVLTEIFGL</sequence>
<dbReference type="Pfam" id="PF18317">
    <property type="entry name" value="SDH_C"/>
    <property type="match status" value="1"/>
</dbReference>
<comment type="caution">
    <text evidence="8">Lacks conserved residue(s) required for the propagation of feature annotation.</text>
</comment>
<comment type="pathway">
    <text evidence="1 8">Metabolic intermediate biosynthesis; chorismate biosynthesis; chorismate from D-erythrose 4-phosphate and phosphoenolpyruvate: step 4/7.</text>
</comment>
<dbReference type="GO" id="GO:0009423">
    <property type="term" value="P:chorismate biosynthetic process"/>
    <property type="evidence" value="ECO:0007669"/>
    <property type="project" value="UniProtKB-UniRule"/>
</dbReference>
<dbReference type="InterPro" id="IPR006151">
    <property type="entry name" value="Shikm_DH/Glu-tRNA_Rdtase"/>
</dbReference>
<keyword evidence="3 8" id="KW-0028">Amino-acid biosynthesis</keyword>
<dbReference type="GO" id="GO:0005829">
    <property type="term" value="C:cytosol"/>
    <property type="evidence" value="ECO:0007669"/>
    <property type="project" value="TreeGrafter"/>
</dbReference>
<dbReference type="Proteomes" id="UP000306196">
    <property type="component" value="Unassembled WGS sequence"/>
</dbReference>
<evidence type="ECO:0000256" key="1">
    <source>
        <dbReference type="ARBA" id="ARBA00004871"/>
    </source>
</evidence>
<keyword evidence="4 8" id="KW-0521">NADP</keyword>
<feature type="binding site" evidence="8">
    <location>
        <position position="259"/>
    </location>
    <ligand>
        <name>shikimate</name>
        <dbReference type="ChEBI" id="CHEBI:36208"/>
    </ligand>
</feature>
<dbReference type="NCBIfam" id="TIGR00507">
    <property type="entry name" value="aroE"/>
    <property type="match status" value="1"/>
</dbReference>
<evidence type="ECO:0000256" key="7">
    <source>
        <dbReference type="ARBA" id="ARBA00049442"/>
    </source>
</evidence>
<dbReference type="SUPFAM" id="SSF53223">
    <property type="entry name" value="Aminoacid dehydrogenase-like, N-terminal domain"/>
    <property type="match status" value="1"/>
</dbReference>
<dbReference type="InterPro" id="IPR041121">
    <property type="entry name" value="SDH_C"/>
</dbReference>
<dbReference type="EMBL" id="VAUV01000007">
    <property type="protein sequence ID" value="TLD70869.1"/>
    <property type="molecule type" value="Genomic_DNA"/>
</dbReference>
<feature type="binding site" evidence="8">
    <location>
        <position position="229"/>
    </location>
    <ligand>
        <name>NADP(+)</name>
        <dbReference type="ChEBI" id="CHEBI:58349"/>
    </ligand>
</feature>
<evidence type="ECO:0000259" key="9">
    <source>
        <dbReference type="Pfam" id="PF01488"/>
    </source>
</evidence>
<feature type="domain" description="Shikimate dehydrogenase substrate binding N-terminal" evidence="10">
    <location>
        <begin position="24"/>
        <end position="97"/>
    </location>
</feature>
<organism evidence="12 13">
    <name type="scientific">Phragmitibacter flavus</name>
    <dbReference type="NCBI Taxonomy" id="2576071"/>
    <lineage>
        <taxon>Bacteria</taxon>
        <taxon>Pseudomonadati</taxon>
        <taxon>Verrucomicrobiota</taxon>
        <taxon>Verrucomicrobiia</taxon>
        <taxon>Verrucomicrobiales</taxon>
        <taxon>Verrucomicrobiaceae</taxon>
        <taxon>Phragmitibacter</taxon>
    </lineage>
</organism>
<dbReference type="PANTHER" id="PTHR21089">
    <property type="entry name" value="SHIKIMATE DEHYDROGENASE"/>
    <property type="match status" value="1"/>
</dbReference>
<dbReference type="Gene3D" id="3.40.50.720">
    <property type="entry name" value="NAD(P)-binding Rossmann-like Domain"/>
    <property type="match status" value="1"/>
</dbReference>
<dbReference type="InterPro" id="IPR022893">
    <property type="entry name" value="Shikimate_DH_fam"/>
</dbReference>
<feature type="domain" description="SDH C-terminal" evidence="11">
    <location>
        <begin position="252"/>
        <end position="281"/>
    </location>
</feature>
<comment type="caution">
    <text evidence="12">The sequence shown here is derived from an EMBL/GenBank/DDBJ whole genome shotgun (WGS) entry which is preliminary data.</text>
</comment>
<feature type="binding site" evidence="8">
    <location>
        <position position="111"/>
    </location>
    <ligand>
        <name>shikimate</name>
        <dbReference type="ChEBI" id="CHEBI:36208"/>
    </ligand>
</feature>
<evidence type="ECO:0000256" key="5">
    <source>
        <dbReference type="ARBA" id="ARBA00023002"/>
    </source>
</evidence>
<dbReference type="PANTHER" id="PTHR21089:SF1">
    <property type="entry name" value="BIFUNCTIONAL 3-DEHYDROQUINATE DEHYDRATASE_SHIKIMATE DEHYDROGENASE, CHLOROPLASTIC"/>
    <property type="match status" value="1"/>
</dbReference>
<dbReference type="GO" id="GO:0004764">
    <property type="term" value="F:shikimate 3-dehydrogenase (NADP+) activity"/>
    <property type="evidence" value="ECO:0007669"/>
    <property type="project" value="UniProtKB-UniRule"/>
</dbReference>
<dbReference type="GO" id="GO:0009073">
    <property type="term" value="P:aromatic amino acid family biosynthetic process"/>
    <property type="evidence" value="ECO:0007669"/>
    <property type="project" value="UniProtKB-KW"/>
</dbReference>
<dbReference type="OrthoDB" id="9792692at2"/>
<keyword evidence="13" id="KW-1185">Reference proteome</keyword>